<dbReference type="SUPFAM" id="SSF52058">
    <property type="entry name" value="L domain-like"/>
    <property type="match status" value="1"/>
</dbReference>
<sequence length="493" mass="54730">MKKRAIMLLAVMVCLTCAARLVGQPFHAGETAQLRAFLRQNAADEGRKNFQQLGIADTNAIDWATVTGLTWGPGGRLTAIIWNDKYLAGDLDLSGFDSLRVLRCQVNNLTSLLLTRDSALVHVDCYDNLLTRMDITTNVNLQHFCCRYNRIATLDVTRNPRLTFLCLSGNPFTRFDLSNNPLLTEFYAAKCSLEEIDFSRNPLLKLVSVRSNKLKRLDVSNLANLQQLFCYDNQLTELNVKGCKSLLRLAAYDNRLTRLDLSDCRALQNLPLYNNSIAELDVSACPYIDFISTMNNGMHTLKLPLLPLKALEIMCESNRFTFSALPKPMYLRSYTPQARRTITAPADRVDLSSEYAVQGATSVYTWRDGATEVTPTQSHEGRFSFPAALSGRTLTCEVTNAAYPKLTLTYDVTLTAPTANILLVANDARPTVHSERGLLIVTSERPLTARVYTLTGVQVGTLRVQRGEASLALPPGLYIVSLSDGTARKVVVE</sequence>
<feature type="chain" id="PRO_5004812397" description="Ig-like domain-containing protein" evidence="3">
    <location>
        <begin position="29"/>
        <end position="493"/>
    </location>
</feature>
<dbReference type="EMBL" id="AYUF01000493">
    <property type="protein sequence ID" value="ETK00968.1"/>
    <property type="molecule type" value="Genomic_DNA"/>
</dbReference>
<dbReference type="PANTHER" id="PTHR47566">
    <property type="match status" value="1"/>
</dbReference>
<dbReference type="Proteomes" id="UP000018837">
    <property type="component" value="Unassembled WGS sequence"/>
</dbReference>
<evidence type="ECO:0000256" key="3">
    <source>
        <dbReference type="SAM" id="SignalP"/>
    </source>
</evidence>
<keyword evidence="3" id="KW-0732">Signal</keyword>
<evidence type="ECO:0008006" key="6">
    <source>
        <dbReference type="Google" id="ProtNLM"/>
    </source>
</evidence>
<evidence type="ECO:0000256" key="2">
    <source>
        <dbReference type="ARBA" id="ARBA00022737"/>
    </source>
</evidence>
<evidence type="ECO:0000313" key="5">
    <source>
        <dbReference type="Proteomes" id="UP000018837"/>
    </source>
</evidence>
<dbReference type="Gene3D" id="3.80.10.10">
    <property type="entry name" value="Ribonuclease Inhibitor"/>
    <property type="match status" value="1"/>
</dbReference>
<evidence type="ECO:0000313" key="4">
    <source>
        <dbReference type="EMBL" id="ETK00968.1"/>
    </source>
</evidence>
<dbReference type="InterPro" id="IPR032675">
    <property type="entry name" value="LRR_dom_sf"/>
</dbReference>
<dbReference type="InterPro" id="IPR052574">
    <property type="entry name" value="CDIRP"/>
</dbReference>
<dbReference type="PATRIC" id="fig|1411148.3.peg.2066"/>
<protein>
    <recommendedName>
        <fullName evidence="6">Ig-like domain-containing protein</fullName>
    </recommendedName>
</protein>
<keyword evidence="1" id="KW-0433">Leucine-rich repeat</keyword>
<keyword evidence="2" id="KW-0677">Repeat</keyword>
<comment type="caution">
    <text evidence="4">The sequence shown here is derived from an EMBL/GenBank/DDBJ whole genome shotgun (WGS) entry which is preliminary data.</text>
</comment>
<feature type="signal peptide" evidence="3">
    <location>
        <begin position="1"/>
        <end position="28"/>
    </location>
</feature>
<dbReference type="PANTHER" id="PTHR47566:SF1">
    <property type="entry name" value="PROTEIN NUD1"/>
    <property type="match status" value="1"/>
</dbReference>
<evidence type="ECO:0000256" key="1">
    <source>
        <dbReference type="ARBA" id="ARBA00022614"/>
    </source>
</evidence>
<reference evidence="4 5" key="1">
    <citation type="submission" date="2013-11" db="EMBL/GenBank/DDBJ databases">
        <title>Single cell genomics of uncultured Tannerella BU063 (oral taxon 286).</title>
        <authorList>
            <person name="Beall C.J."/>
            <person name="Campbell A.G."/>
            <person name="Griffen A.L."/>
            <person name="Podar M."/>
            <person name="Leys E.J."/>
        </authorList>
    </citation>
    <scope>NUCLEOTIDE SEQUENCE [LARGE SCALE GENOMIC DNA]</scope>
    <source>
        <strain evidence="4">Cell 2</strain>
    </source>
</reference>
<accession>W2C1N6</accession>
<gene>
    <name evidence="4" type="ORF">N425_12470</name>
</gene>
<organism evidence="4 5">
    <name type="scientific">Tannerella sp. oral taxon BU063 isolate Cell 2</name>
    <dbReference type="NCBI Taxonomy" id="1411148"/>
    <lineage>
        <taxon>Bacteria</taxon>
        <taxon>Pseudomonadati</taxon>
        <taxon>Bacteroidota</taxon>
        <taxon>Bacteroidia</taxon>
        <taxon>Bacteroidales</taxon>
        <taxon>Tannerellaceae</taxon>
        <taxon>Tannerella</taxon>
    </lineage>
</organism>
<dbReference type="AlphaFoldDB" id="W2C1N6"/>
<name>W2C1N6_9BACT</name>
<proteinExistence type="predicted"/>
<dbReference type="GO" id="GO:0035591">
    <property type="term" value="F:signaling adaptor activity"/>
    <property type="evidence" value="ECO:0007669"/>
    <property type="project" value="TreeGrafter"/>
</dbReference>